<dbReference type="GO" id="GO:0046872">
    <property type="term" value="F:metal ion binding"/>
    <property type="evidence" value="ECO:0007669"/>
    <property type="project" value="UniProtKB-KW"/>
</dbReference>
<dbReference type="PANTHER" id="PTHR43221:SF2">
    <property type="entry name" value="PROTEASE HTPX HOMOLOG"/>
    <property type="match status" value="1"/>
</dbReference>
<reference evidence="14" key="2">
    <citation type="submission" date="2020-09" db="EMBL/GenBank/DDBJ databases">
        <authorList>
            <person name="Sun Q."/>
            <person name="Ohkuma M."/>
        </authorList>
    </citation>
    <scope>NUCLEOTIDE SEQUENCE</scope>
    <source>
        <strain evidence="14">JCM 13064</strain>
    </source>
</reference>
<feature type="transmembrane region" description="Helical" evidence="12">
    <location>
        <begin position="594"/>
        <end position="620"/>
    </location>
</feature>
<dbReference type="InterPro" id="IPR050083">
    <property type="entry name" value="HtpX_protease"/>
</dbReference>
<evidence type="ECO:0000256" key="10">
    <source>
        <dbReference type="ARBA" id="ARBA00023136"/>
    </source>
</evidence>
<feature type="transmembrane region" description="Helical" evidence="12">
    <location>
        <begin position="485"/>
        <end position="506"/>
    </location>
</feature>
<evidence type="ECO:0000313" key="14">
    <source>
        <dbReference type="EMBL" id="GGK63112.1"/>
    </source>
</evidence>
<feature type="transmembrane region" description="Helical" evidence="12">
    <location>
        <begin position="368"/>
        <end position="393"/>
    </location>
</feature>
<evidence type="ECO:0000313" key="15">
    <source>
        <dbReference type="Proteomes" id="UP000645217"/>
    </source>
</evidence>
<feature type="transmembrane region" description="Helical" evidence="12">
    <location>
        <begin position="626"/>
        <end position="650"/>
    </location>
</feature>
<dbReference type="AlphaFoldDB" id="A0A917QR72"/>
<keyword evidence="3" id="KW-0645">Protease</keyword>
<feature type="transmembrane region" description="Helical" evidence="12">
    <location>
        <begin position="443"/>
        <end position="464"/>
    </location>
</feature>
<evidence type="ECO:0000256" key="8">
    <source>
        <dbReference type="ARBA" id="ARBA00022989"/>
    </source>
</evidence>
<reference evidence="14" key="1">
    <citation type="journal article" date="2014" name="Int. J. Syst. Evol. Microbiol.">
        <title>Complete genome sequence of Corynebacterium casei LMG S-19264T (=DSM 44701T), isolated from a smear-ripened cheese.</title>
        <authorList>
            <consortium name="US DOE Joint Genome Institute (JGI-PGF)"/>
            <person name="Walter F."/>
            <person name="Albersmeier A."/>
            <person name="Kalinowski J."/>
            <person name="Ruckert C."/>
        </authorList>
    </citation>
    <scope>NUCLEOTIDE SEQUENCE</scope>
    <source>
        <strain evidence="14">JCM 13064</strain>
    </source>
</reference>
<feature type="transmembrane region" description="Helical" evidence="12">
    <location>
        <begin position="526"/>
        <end position="552"/>
    </location>
</feature>
<accession>A0A917QR72</accession>
<evidence type="ECO:0000256" key="12">
    <source>
        <dbReference type="SAM" id="Phobius"/>
    </source>
</evidence>
<keyword evidence="5" id="KW-0479">Metal-binding</keyword>
<feature type="transmembrane region" description="Helical" evidence="12">
    <location>
        <begin position="100"/>
        <end position="122"/>
    </location>
</feature>
<comment type="cofactor">
    <cofactor evidence="1">
        <name>Zn(2+)</name>
        <dbReference type="ChEBI" id="CHEBI:29105"/>
    </cofactor>
</comment>
<keyword evidence="9" id="KW-0482">Metalloprotease</keyword>
<dbReference type="GO" id="GO:0006508">
    <property type="term" value="P:proteolysis"/>
    <property type="evidence" value="ECO:0007669"/>
    <property type="project" value="UniProtKB-KW"/>
</dbReference>
<evidence type="ECO:0000256" key="5">
    <source>
        <dbReference type="ARBA" id="ARBA00022723"/>
    </source>
</evidence>
<keyword evidence="2" id="KW-1003">Cell membrane</keyword>
<evidence type="ECO:0000256" key="4">
    <source>
        <dbReference type="ARBA" id="ARBA00022692"/>
    </source>
</evidence>
<dbReference type="GO" id="GO:0004222">
    <property type="term" value="F:metalloendopeptidase activity"/>
    <property type="evidence" value="ECO:0007669"/>
    <property type="project" value="InterPro"/>
</dbReference>
<organism evidence="14 15">
    <name type="scientific">Sphaerisporangium melleum</name>
    <dbReference type="NCBI Taxonomy" id="321316"/>
    <lineage>
        <taxon>Bacteria</taxon>
        <taxon>Bacillati</taxon>
        <taxon>Actinomycetota</taxon>
        <taxon>Actinomycetes</taxon>
        <taxon>Streptosporangiales</taxon>
        <taxon>Streptosporangiaceae</taxon>
        <taxon>Sphaerisporangium</taxon>
    </lineage>
</organism>
<sequence>MSEAGGRESLRPNPFVLGADTWYRFGLLVAAVIGVSPLLTAPRGYLYVPGALESRNDEQACLQRLLREMPDMTGRSPEDRFDTMSRHVLETCAPHVSIGMGVYTIAMIAAVLVLALAIYWWLPRRLVRRRRLTALPPPQTLPDVHREIQELQRLTGVGDVGFLLDPLDRRVTGLAFGRVGRRRVVLSHGLVRTATTDPERFRAVMLHELAHIRNGDIDPTYLTIAVWRAWLILVLAPAFLNVIINQMGGVFWRLVVTALLVRMVRDATLRSREHYADARAAQWSTTELLHRALGDGGRPLPRRFARRWGWGWGTHPESASRRSALADPGWVTSIGFGDGLALGTTTVYSLSSLTLIAGWLLADPPGTAVHLLPFTALLSCALTFGIFRVVLAARLTGRRVNLDRLGIGLGTGFVLGTFITPRFGLLPSDVPISGAEGMPSMPAYLWLAWAGLMVAGGVLSVRWITELLATWLPYAASRRSPLRMVLGCTVVTTAVLTIWLAFGVGLPSLANMAAHMIFPDAPQELVFLGVLIIAPVLEPLSTMTLVVLLWAAPLAATMKWVRAGPARAWVSLPPPPDGTRLSAPPAAPARAVSAALIAVSYVAVRSLIAYPLILLGAVLLQPPRAFAGFLALSGGFAGIGAQILAVVLALTLTRSLRLPHAMLAATLAYLPATVAATLALSLASCATTCQSPLAQMRITVSRLFYLPGLALSLLVAALLIVAVPRWRRPGGDRPAPRPARSWRRQGHYR</sequence>
<dbReference type="Proteomes" id="UP000645217">
    <property type="component" value="Unassembled WGS sequence"/>
</dbReference>
<proteinExistence type="predicted"/>
<evidence type="ECO:0000259" key="13">
    <source>
        <dbReference type="Pfam" id="PF01435"/>
    </source>
</evidence>
<evidence type="ECO:0000256" key="7">
    <source>
        <dbReference type="ARBA" id="ARBA00022833"/>
    </source>
</evidence>
<keyword evidence="7" id="KW-0862">Zinc</keyword>
<evidence type="ECO:0000256" key="6">
    <source>
        <dbReference type="ARBA" id="ARBA00022801"/>
    </source>
</evidence>
<evidence type="ECO:0000256" key="3">
    <source>
        <dbReference type="ARBA" id="ARBA00022670"/>
    </source>
</evidence>
<keyword evidence="6" id="KW-0378">Hydrolase</keyword>
<dbReference type="Gene3D" id="3.30.2010.10">
    <property type="entry name" value="Metalloproteases ('zincins'), catalytic domain"/>
    <property type="match status" value="1"/>
</dbReference>
<name>A0A917QR72_9ACTN</name>
<evidence type="ECO:0000256" key="9">
    <source>
        <dbReference type="ARBA" id="ARBA00023049"/>
    </source>
</evidence>
<dbReference type="PANTHER" id="PTHR43221">
    <property type="entry name" value="PROTEASE HTPX"/>
    <property type="match status" value="1"/>
</dbReference>
<keyword evidence="15" id="KW-1185">Reference proteome</keyword>
<evidence type="ECO:0000256" key="1">
    <source>
        <dbReference type="ARBA" id="ARBA00001947"/>
    </source>
</evidence>
<feature type="transmembrane region" description="Helical" evidence="12">
    <location>
        <begin position="21"/>
        <end position="39"/>
    </location>
</feature>
<feature type="region of interest" description="Disordered" evidence="11">
    <location>
        <begin position="729"/>
        <end position="749"/>
    </location>
</feature>
<feature type="domain" description="Peptidase M48" evidence="13">
    <location>
        <begin position="141"/>
        <end position="325"/>
    </location>
</feature>
<comment type="caution">
    <text evidence="14">The sequence shown here is derived from an EMBL/GenBank/DDBJ whole genome shotgun (WGS) entry which is preliminary data.</text>
</comment>
<keyword evidence="8 12" id="KW-1133">Transmembrane helix</keyword>
<keyword evidence="4 12" id="KW-0812">Transmembrane</keyword>
<evidence type="ECO:0000256" key="11">
    <source>
        <dbReference type="SAM" id="MobiDB-lite"/>
    </source>
</evidence>
<protein>
    <recommendedName>
        <fullName evidence="13">Peptidase M48 domain-containing protein</fullName>
    </recommendedName>
</protein>
<dbReference type="Pfam" id="PF01435">
    <property type="entry name" value="Peptidase_M48"/>
    <property type="match status" value="1"/>
</dbReference>
<feature type="transmembrane region" description="Helical" evidence="12">
    <location>
        <begin position="662"/>
        <end position="683"/>
    </location>
</feature>
<feature type="compositionally biased region" description="Basic residues" evidence="11">
    <location>
        <begin position="740"/>
        <end position="749"/>
    </location>
</feature>
<feature type="transmembrane region" description="Helical" evidence="12">
    <location>
        <begin position="405"/>
        <end position="423"/>
    </location>
</feature>
<feature type="transmembrane region" description="Helical" evidence="12">
    <location>
        <begin position="703"/>
        <end position="723"/>
    </location>
</feature>
<evidence type="ECO:0000256" key="2">
    <source>
        <dbReference type="ARBA" id="ARBA00022475"/>
    </source>
</evidence>
<dbReference type="EMBL" id="BMNT01000001">
    <property type="protein sequence ID" value="GGK63112.1"/>
    <property type="molecule type" value="Genomic_DNA"/>
</dbReference>
<keyword evidence="10 12" id="KW-0472">Membrane</keyword>
<gene>
    <name evidence="14" type="ORF">GCM10007964_02800</name>
</gene>
<dbReference type="InterPro" id="IPR001915">
    <property type="entry name" value="Peptidase_M48"/>
</dbReference>